<dbReference type="InterPro" id="IPR007420">
    <property type="entry name" value="DUF465"/>
</dbReference>
<gene>
    <name evidence="1" type="ORF">MNBD_ALPHA05-1340</name>
</gene>
<accession>A0A3B0T207</accession>
<name>A0A3B0T207_9ZZZZ</name>
<dbReference type="Pfam" id="PF04325">
    <property type="entry name" value="DUF465"/>
    <property type="match status" value="1"/>
</dbReference>
<sequence>MATSAQMQTLARRHQELEAEITAEIKHPAFDEMRVFDLKRQKLRVKDQIAEIDVDIKSG</sequence>
<dbReference type="EMBL" id="UOEH01000664">
    <property type="protein sequence ID" value="VAW08472.1"/>
    <property type="molecule type" value="Genomic_DNA"/>
</dbReference>
<evidence type="ECO:0008006" key="2">
    <source>
        <dbReference type="Google" id="ProtNLM"/>
    </source>
</evidence>
<dbReference type="Gene3D" id="6.10.280.50">
    <property type="match status" value="1"/>
</dbReference>
<reference evidence="1" key="1">
    <citation type="submission" date="2018-06" db="EMBL/GenBank/DDBJ databases">
        <authorList>
            <person name="Zhirakovskaya E."/>
        </authorList>
    </citation>
    <scope>NUCLEOTIDE SEQUENCE</scope>
</reference>
<protein>
    <recommendedName>
        <fullName evidence="2">DUF465 domain-containing protein</fullName>
    </recommendedName>
</protein>
<dbReference type="AlphaFoldDB" id="A0A3B0T207"/>
<dbReference type="InterPro" id="IPR038444">
    <property type="entry name" value="DUF465_sf"/>
</dbReference>
<evidence type="ECO:0000313" key="1">
    <source>
        <dbReference type="EMBL" id="VAW08472.1"/>
    </source>
</evidence>
<proteinExistence type="predicted"/>
<organism evidence="1">
    <name type="scientific">hydrothermal vent metagenome</name>
    <dbReference type="NCBI Taxonomy" id="652676"/>
    <lineage>
        <taxon>unclassified sequences</taxon>
        <taxon>metagenomes</taxon>
        <taxon>ecological metagenomes</taxon>
    </lineage>
</organism>